<proteinExistence type="predicted"/>
<name>A0A6J7XC24_9CAUD</name>
<evidence type="ECO:0000313" key="1">
    <source>
        <dbReference type="EMBL" id="CAB4171379.1"/>
    </source>
</evidence>
<evidence type="ECO:0000313" key="3">
    <source>
        <dbReference type="EMBL" id="CAB4213832.1"/>
    </source>
</evidence>
<gene>
    <name evidence="2" type="ORF">UFOVP1095_2</name>
    <name evidence="3" type="ORF">UFOVP1452_2</name>
    <name evidence="4" type="ORF">UFOVP1540_31</name>
    <name evidence="1" type="ORF">UFOVP918_2</name>
</gene>
<evidence type="ECO:0000313" key="2">
    <source>
        <dbReference type="EMBL" id="CAB4182348.1"/>
    </source>
</evidence>
<accession>A0A6J7XC24</accession>
<dbReference type="EMBL" id="LR796867">
    <property type="protein sequence ID" value="CAB4171379.1"/>
    <property type="molecule type" value="Genomic_DNA"/>
</dbReference>
<reference evidence="4" key="1">
    <citation type="submission" date="2020-05" db="EMBL/GenBank/DDBJ databases">
        <authorList>
            <person name="Chiriac C."/>
            <person name="Salcher M."/>
            <person name="Ghai R."/>
            <person name="Kavagutti S V."/>
        </authorList>
    </citation>
    <scope>NUCLEOTIDE SEQUENCE</scope>
</reference>
<protein>
    <submittedName>
        <fullName evidence="4">Uncharacterized protein</fullName>
    </submittedName>
</protein>
<sequence length="203" mass="21104">MNARVIPWHIPLDEQWDETKKRAKRWINTAMAAWGGTAATSYTSLSANAADLPSVSIPADPFLRIYVRVAGYTASGFARLQFNGDTGTTAYSYTVSTLAPAGTFTTKTAVAASAAGIVVSAVAIAGPRSLIVFDVRNISGQAHGVSYQSSDISETAATAPSVTTGAGIWTTTTQINRVNLNVGENGGLLTSGTDMLIVGISSQ</sequence>
<dbReference type="EMBL" id="LR797401">
    <property type="protein sequence ID" value="CAB4213832.1"/>
    <property type="molecule type" value="Genomic_DNA"/>
</dbReference>
<dbReference type="EMBL" id="LR797032">
    <property type="protein sequence ID" value="CAB4182348.1"/>
    <property type="molecule type" value="Genomic_DNA"/>
</dbReference>
<organism evidence="4">
    <name type="scientific">uncultured Caudovirales phage</name>
    <dbReference type="NCBI Taxonomy" id="2100421"/>
    <lineage>
        <taxon>Viruses</taxon>
        <taxon>Duplodnaviria</taxon>
        <taxon>Heunggongvirae</taxon>
        <taxon>Uroviricota</taxon>
        <taxon>Caudoviricetes</taxon>
        <taxon>Peduoviridae</taxon>
        <taxon>Maltschvirus</taxon>
        <taxon>Maltschvirus maltsch</taxon>
    </lineage>
</organism>
<dbReference type="EMBL" id="LR798384">
    <property type="protein sequence ID" value="CAB5228385.1"/>
    <property type="molecule type" value="Genomic_DNA"/>
</dbReference>
<evidence type="ECO:0000313" key="4">
    <source>
        <dbReference type="EMBL" id="CAB5228385.1"/>
    </source>
</evidence>